<dbReference type="PANTHER" id="PTHR41536:SF1">
    <property type="entry name" value="PKHD-TYPE HYDROXYLASE YBIX"/>
    <property type="match status" value="1"/>
</dbReference>
<dbReference type="GO" id="GO:0016706">
    <property type="term" value="F:2-oxoglutarate-dependent dioxygenase activity"/>
    <property type="evidence" value="ECO:0007669"/>
    <property type="project" value="InterPro"/>
</dbReference>
<name>A0A150XGG5_9BACT</name>
<dbReference type="InterPro" id="IPR006620">
    <property type="entry name" value="Pro_4_hyd_alph"/>
</dbReference>
<keyword evidence="2" id="KW-0479">Metal-binding</keyword>
<dbReference type="RefSeq" id="WP_068216512.1">
    <property type="nucleotide sequence ID" value="NZ_LRPC01000001.1"/>
</dbReference>
<dbReference type="SUPFAM" id="SSF51197">
    <property type="entry name" value="Clavaminate synthase-like"/>
    <property type="match status" value="1"/>
</dbReference>
<organism evidence="8 9">
    <name type="scientific">Roseivirga spongicola</name>
    <dbReference type="NCBI Taxonomy" id="333140"/>
    <lineage>
        <taxon>Bacteria</taxon>
        <taxon>Pseudomonadati</taxon>
        <taxon>Bacteroidota</taxon>
        <taxon>Cytophagia</taxon>
        <taxon>Cytophagales</taxon>
        <taxon>Roseivirgaceae</taxon>
        <taxon>Roseivirga</taxon>
    </lineage>
</organism>
<evidence type="ECO:0000256" key="3">
    <source>
        <dbReference type="ARBA" id="ARBA00022896"/>
    </source>
</evidence>
<dbReference type="SMART" id="SM00702">
    <property type="entry name" value="P4Hc"/>
    <property type="match status" value="1"/>
</dbReference>
<dbReference type="PROSITE" id="PS51471">
    <property type="entry name" value="FE2OG_OXY"/>
    <property type="match status" value="1"/>
</dbReference>
<sequence>MNPIVFPFQQATRPHFAEFVFYEGFFNPQEVDKIRNLWSSENEVDATLSGGGKTTDETLRKTKLTFIKDSEENIWLYQKIGQLGIQCNHERYGYDLLGFHHELQLARYGEGDFFDWHLDFGAGEISHRKLSISVQLSDPEEYEGGDLQFMINKNYHNAPRTKGTVVVFPSFIMHRVTPITKGVRQSIVAWLAGPPYR</sequence>
<dbReference type="AlphaFoldDB" id="A0A150XGG5"/>
<dbReference type="PANTHER" id="PTHR41536">
    <property type="entry name" value="PKHD-TYPE HYDROXYLASE YBIX"/>
    <property type="match status" value="1"/>
</dbReference>
<protein>
    <submittedName>
        <fullName evidence="8">2OG-Fe(II) oxygenase</fullName>
    </submittedName>
</protein>
<proteinExistence type="predicted"/>
<keyword evidence="5" id="KW-0560">Oxidoreductase</keyword>
<comment type="cofactor">
    <cofactor evidence="1">
        <name>L-ascorbate</name>
        <dbReference type="ChEBI" id="CHEBI:38290"/>
    </cofactor>
</comment>
<dbReference type="GO" id="GO:0006974">
    <property type="term" value="P:DNA damage response"/>
    <property type="evidence" value="ECO:0007669"/>
    <property type="project" value="TreeGrafter"/>
</dbReference>
<dbReference type="GO" id="GO:0006879">
    <property type="term" value="P:intracellular iron ion homeostasis"/>
    <property type="evidence" value="ECO:0007669"/>
    <property type="project" value="TreeGrafter"/>
</dbReference>
<keyword evidence="9" id="KW-1185">Reference proteome</keyword>
<evidence type="ECO:0000259" key="7">
    <source>
        <dbReference type="PROSITE" id="PS51471"/>
    </source>
</evidence>
<dbReference type="GO" id="GO:0031418">
    <property type="term" value="F:L-ascorbic acid binding"/>
    <property type="evidence" value="ECO:0007669"/>
    <property type="project" value="UniProtKB-KW"/>
</dbReference>
<accession>A0A150XGG5</accession>
<dbReference type="Gene3D" id="2.60.120.620">
    <property type="entry name" value="q2cbj1_9rhob like domain"/>
    <property type="match status" value="1"/>
</dbReference>
<dbReference type="InterPro" id="IPR023550">
    <property type="entry name" value="PKHD_hydroxylase"/>
</dbReference>
<reference evidence="8 9" key="1">
    <citation type="submission" date="2016-01" db="EMBL/GenBank/DDBJ databases">
        <title>Genome sequencing of Roseivirga spongicola UST030701-084.</title>
        <authorList>
            <person name="Selvaratnam C."/>
            <person name="Thevarajoo S."/>
            <person name="Goh K.M."/>
            <person name="Ee R."/>
            <person name="Chan K.-G."/>
            <person name="Chong C.S."/>
        </authorList>
    </citation>
    <scope>NUCLEOTIDE SEQUENCE [LARGE SCALE GENOMIC DNA]</scope>
    <source>
        <strain evidence="8 9">UST030701-084</strain>
    </source>
</reference>
<dbReference type="STRING" id="333140.AWW68_03225"/>
<dbReference type="Proteomes" id="UP000075606">
    <property type="component" value="Unassembled WGS sequence"/>
</dbReference>
<dbReference type="EMBL" id="LRPC01000001">
    <property type="protein sequence ID" value="KYG77793.1"/>
    <property type="molecule type" value="Genomic_DNA"/>
</dbReference>
<dbReference type="Pfam" id="PF13640">
    <property type="entry name" value="2OG-FeII_Oxy_3"/>
    <property type="match status" value="1"/>
</dbReference>
<evidence type="ECO:0000256" key="6">
    <source>
        <dbReference type="ARBA" id="ARBA00023004"/>
    </source>
</evidence>
<dbReference type="InterPro" id="IPR005123">
    <property type="entry name" value="Oxoglu/Fe-dep_dioxygenase_dom"/>
</dbReference>
<evidence type="ECO:0000313" key="9">
    <source>
        <dbReference type="Proteomes" id="UP000075606"/>
    </source>
</evidence>
<evidence type="ECO:0000256" key="2">
    <source>
        <dbReference type="ARBA" id="ARBA00022723"/>
    </source>
</evidence>
<comment type="caution">
    <text evidence="8">The sequence shown here is derived from an EMBL/GenBank/DDBJ whole genome shotgun (WGS) entry which is preliminary data.</text>
</comment>
<keyword evidence="4" id="KW-0223">Dioxygenase</keyword>
<feature type="domain" description="Fe2OG dioxygenase" evidence="7">
    <location>
        <begin position="99"/>
        <end position="193"/>
    </location>
</feature>
<dbReference type="GO" id="GO:0005506">
    <property type="term" value="F:iron ion binding"/>
    <property type="evidence" value="ECO:0007669"/>
    <property type="project" value="InterPro"/>
</dbReference>
<gene>
    <name evidence="8" type="ORF">AWW68_03225</name>
</gene>
<keyword evidence="3" id="KW-0847">Vitamin C</keyword>
<evidence type="ECO:0000256" key="5">
    <source>
        <dbReference type="ARBA" id="ARBA00023002"/>
    </source>
</evidence>
<keyword evidence="6" id="KW-0408">Iron</keyword>
<evidence type="ECO:0000256" key="1">
    <source>
        <dbReference type="ARBA" id="ARBA00001961"/>
    </source>
</evidence>
<evidence type="ECO:0000313" key="8">
    <source>
        <dbReference type="EMBL" id="KYG77793.1"/>
    </source>
</evidence>
<dbReference type="InterPro" id="IPR044862">
    <property type="entry name" value="Pro_4_hyd_alph_FE2OG_OXY"/>
</dbReference>
<evidence type="ECO:0000256" key="4">
    <source>
        <dbReference type="ARBA" id="ARBA00022964"/>
    </source>
</evidence>
<dbReference type="OrthoDB" id="9812472at2"/>